<evidence type="ECO:0000313" key="2">
    <source>
        <dbReference type="EMBL" id="KAG9391097.1"/>
    </source>
</evidence>
<accession>A0A8J6B1M8</accession>
<feature type="region of interest" description="Disordered" evidence="1">
    <location>
        <begin position="49"/>
        <end position="112"/>
    </location>
</feature>
<dbReference type="EMBL" id="JAHDYR010000062">
    <property type="protein sequence ID" value="KAG9391097.1"/>
    <property type="molecule type" value="Genomic_DNA"/>
</dbReference>
<dbReference type="AlphaFoldDB" id="A0A8J6B1M8"/>
<gene>
    <name evidence="2" type="ORF">J8273_7371</name>
</gene>
<feature type="compositionally biased region" description="Polar residues" evidence="1">
    <location>
        <begin position="49"/>
        <end position="71"/>
    </location>
</feature>
<dbReference type="Proteomes" id="UP000717585">
    <property type="component" value="Unassembled WGS sequence"/>
</dbReference>
<sequence length="207" mass="22887">MFARRTLMPGGKILRILKVRMPIQLKTSNDAASFLMARSQSSMLENTTNTNSVHFTQQSRATPQPRLNSARKQPKPTPSNPLPFSSADFSPARHQPIHHPSPASPALYSTTAPLEPPAPLSVAVTNQHRGLTISQKWPNVERIDLRDAISPHETIRFKKDSRMTAGPLAVDIVPFREVDVMPEVRGKQPPRRGPQSTAAIAHLAYGR</sequence>
<reference evidence="2" key="1">
    <citation type="submission" date="2021-05" db="EMBL/GenBank/DDBJ databases">
        <title>A free-living protist that lacks canonical eukaryotic 1 DNA replication and segregation systems.</title>
        <authorList>
            <person name="Salas-Leiva D.E."/>
            <person name="Tromer E.C."/>
            <person name="Curtis B.A."/>
            <person name="Jerlstrom-Hultqvist J."/>
            <person name="Kolisko M."/>
            <person name="Yi Z."/>
            <person name="Salas-Leiva J.S."/>
            <person name="Gallot-Lavallee L."/>
            <person name="Kops G.J.P.L."/>
            <person name="Archibald J.M."/>
            <person name="Simpson A.G.B."/>
            <person name="Roger A.J."/>
        </authorList>
    </citation>
    <scope>NUCLEOTIDE SEQUENCE</scope>
    <source>
        <strain evidence="2">BICM</strain>
    </source>
</reference>
<proteinExistence type="predicted"/>
<name>A0A8J6B1M8_9EUKA</name>
<evidence type="ECO:0000313" key="3">
    <source>
        <dbReference type="Proteomes" id="UP000717585"/>
    </source>
</evidence>
<organism evidence="2 3">
    <name type="scientific">Carpediemonas membranifera</name>
    <dbReference type="NCBI Taxonomy" id="201153"/>
    <lineage>
        <taxon>Eukaryota</taxon>
        <taxon>Metamonada</taxon>
        <taxon>Carpediemonas-like organisms</taxon>
        <taxon>Carpediemonas</taxon>
    </lineage>
</organism>
<protein>
    <submittedName>
        <fullName evidence="2">Uncharacterized protein</fullName>
    </submittedName>
</protein>
<keyword evidence="3" id="KW-1185">Reference proteome</keyword>
<evidence type="ECO:0000256" key="1">
    <source>
        <dbReference type="SAM" id="MobiDB-lite"/>
    </source>
</evidence>
<comment type="caution">
    <text evidence="2">The sequence shown here is derived from an EMBL/GenBank/DDBJ whole genome shotgun (WGS) entry which is preliminary data.</text>
</comment>